<proteinExistence type="inferred from homology"/>
<dbReference type="PANTHER" id="PTHR22796">
    <property type="entry name" value="URG4-RELATED"/>
    <property type="match status" value="1"/>
</dbReference>
<dbReference type="InterPro" id="IPR030383">
    <property type="entry name" value="G_VLIG_dom"/>
</dbReference>
<reference evidence="6" key="1">
    <citation type="submission" date="2021-02" db="EMBL/GenBank/DDBJ databases">
        <authorList>
            <person name="Nowell W R."/>
        </authorList>
    </citation>
    <scope>NUCLEOTIDE SEQUENCE</scope>
</reference>
<dbReference type="InterPro" id="IPR027417">
    <property type="entry name" value="P-loop_NTPase"/>
</dbReference>
<dbReference type="Pfam" id="PF25683">
    <property type="entry name" value="URGCP_GTPase"/>
    <property type="match status" value="1"/>
</dbReference>
<dbReference type="InterPro" id="IPR030386">
    <property type="entry name" value="G_GB1_RHD3_dom"/>
</dbReference>
<sequence length="132" mass="14849">NKQLYINSFIQYMITGNEIEIIDGDNNSFNTKIVSEIFRGLETEHRQMYEGAPFVVSVIGPQSTGKSTLLNMLFGSNFRMDAGRCTKGLYASLFKTKYPKANALLVLDTEGLLSIEKANEEYDKKLTLFSMA</sequence>
<protein>
    <submittedName>
        <fullName evidence="6">Uncharacterized protein</fullName>
    </submittedName>
</protein>
<comment type="caution">
    <text evidence="6">The sequence shown here is derived from an EMBL/GenBank/DDBJ whole genome shotgun (WGS) entry which is preliminary data.</text>
</comment>
<keyword evidence="2" id="KW-0342">GTP-binding</keyword>
<evidence type="ECO:0000259" key="5">
    <source>
        <dbReference type="PROSITE" id="PS51717"/>
    </source>
</evidence>
<dbReference type="SUPFAM" id="SSF52540">
    <property type="entry name" value="P-loop containing nucleoside triphosphate hydrolases"/>
    <property type="match status" value="1"/>
</dbReference>
<dbReference type="Proteomes" id="UP000682733">
    <property type="component" value="Unassembled WGS sequence"/>
</dbReference>
<dbReference type="GO" id="GO:0005525">
    <property type="term" value="F:GTP binding"/>
    <property type="evidence" value="ECO:0007669"/>
    <property type="project" value="UniProtKB-KW"/>
</dbReference>
<evidence type="ECO:0000313" key="7">
    <source>
        <dbReference type="Proteomes" id="UP000682733"/>
    </source>
</evidence>
<accession>A0A8S2YA73</accession>
<dbReference type="AlphaFoldDB" id="A0A8S2YA73"/>
<feature type="domain" description="GB1/RHD3-type G" evidence="4">
    <location>
        <begin position="50"/>
        <end position="132"/>
    </location>
</feature>
<keyword evidence="1" id="KW-0547">Nucleotide-binding</keyword>
<feature type="domain" description="VLIG-type G" evidence="5">
    <location>
        <begin position="50"/>
        <end position="132"/>
    </location>
</feature>
<feature type="non-terminal residue" evidence="6">
    <location>
        <position position="132"/>
    </location>
</feature>
<evidence type="ECO:0000256" key="2">
    <source>
        <dbReference type="ARBA" id="ARBA00023134"/>
    </source>
</evidence>
<comment type="similarity">
    <text evidence="3">Belongs to the TRAFAC class dynamin-like GTPase superfamily. GB1/RHD3 GTPase family.</text>
</comment>
<dbReference type="PROSITE" id="PS51715">
    <property type="entry name" value="G_GB1_RHD3"/>
    <property type="match status" value="1"/>
</dbReference>
<gene>
    <name evidence="6" type="ORF">TMI583_LOCUS49168</name>
</gene>
<organism evidence="6 7">
    <name type="scientific">Didymodactylos carnosus</name>
    <dbReference type="NCBI Taxonomy" id="1234261"/>
    <lineage>
        <taxon>Eukaryota</taxon>
        <taxon>Metazoa</taxon>
        <taxon>Spiralia</taxon>
        <taxon>Gnathifera</taxon>
        <taxon>Rotifera</taxon>
        <taxon>Eurotatoria</taxon>
        <taxon>Bdelloidea</taxon>
        <taxon>Philodinida</taxon>
        <taxon>Philodinidae</taxon>
        <taxon>Didymodactylos</taxon>
    </lineage>
</organism>
<name>A0A8S2YA73_9BILA</name>
<dbReference type="PANTHER" id="PTHR22796:SF1">
    <property type="entry name" value="VWFA DOMAIN-CONTAINING PROTEIN"/>
    <property type="match status" value="1"/>
</dbReference>
<evidence type="ECO:0000259" key="4">
    <source>
        <dbReference type="PROSITE" id="PS51715"/>
    </source>
</evidence>
<evidence type="ECO:0000256" key="3">
    <source>
        <dbReference type="PROSITE-ProRule" id="PRU01052"/>
    </source>
</evidence>
<evidence type="ECO:0000313" key="6">
    <source>
        <dbReference type="EMBL" id="CAF4534798.1"/>
    </source>
</evidence>
<dbReference type="Gene3D" id="3.40.50.300">
    <property type="entry name" value="P-loop containing nucleotide triphosphate hydrolases"/>
    <property type="match status" value="1"/>
</dbReference>
<dbReference type="PROSITE" id="PS51717">
    <property type="entry name" value="G_VLIG"/>
    <property type="match status" value="1"/>
</dbReference>
<dbReference type="EMBL" id="CAJOBA010105260">
    <property type="protein sequence ID" value="CAF4534798.1"/>
    <property type="molecule type" value="Genomic_DNA"/>
</dbReference>
<evidence type="ECO:0000256" key="1">
    <source>
        <dbReference type="ARBA" id="ARBA00022741"/>
    </source>
</evidence>
<feature type="non-terminal residue" evidence="6">
    <location>
        <position position="1"/>
    </location>
</feature>